<feature type="binding site" evidence="8">
    <location>
        <position position="84"/>
    </location>
    <ligand>
        <name>[4Fe-4S] cluster</name>
        <dbReference type="ChEBI" id="CHEBI:49883"/>
        <label>1</label>
    </ligand>
</feature>
<evidence type="ECO:0000256" key="3">
    <source>
        <dbReference type="ARBA" id="ARBA00022679"/>
    </source>
</evidence>
<dbReference type="InterPro" id="IPR005839">
    <property type="entry name" value="Methylthiotransferase"/>
</dbReference>
<dbReference type="Pfam" id="PF04055">
    <property type="entry name" value="Radical_SAM"/>
    <property type="match status" value="1"/>
</dbReference>
<evidence type="ECO:0000259" key="11">
    <source>
        <dbReference type="PROSITE" id="PS51918"/>
    </source>
</evidence>
<dbReference type="GO" id="GO:0005829">
    <property type="term" value="C:cytosol"/>
    <property type="evidence" value="ECO:0007669"/>
    <property type="project" value="TreeGrafter"/>
</dbReference>
<comment type="function">
    <text evidence="8">Catalyzes the methylthiolation of an aspartic acid residue of ribosomal protein uS12.</text>
</comment>
<dbReference type="GO" id="GO:0046872">
    <property type="term" value="F:metal ion binding"/>
    <property type="evidence" value="ECO:0007669"/>
    <property type="project" value="UniProtKB-KW"/>
</dbReference>
<dbReference type="PROSITE" id="PS51449">
    <property type="entry name" value="MTTASE_N"/>
    <property type="match status" value="1"/>
</dbReference>
<keyword evidence="1 8" id="KW-0004">4Fe-4S</keyword>
<dbReference type="InterPro" id="IPR012340">
    <property type="entry name" value="NA-bd_OB-fold"/>
</dbReference>
<dbReference type="SUPFAM" id="SSF102114">
    <property type="entry name" value="Radical SAM enzymes"/>
    <property type="match status" value="1"/>
</dbReference>
<dbReference type="FunFam" id="3.80.30.20:FF:000001">
    <property type="entry name" value="tRNA-2-methylthio-N(6)-dimethylallyladenosine synthase 2"/>
    <property type="match status" value="1"/>
</dbReference>
<name>A0A656DDL4_KRYT1</name>
<comment type="cofactor">
    <cofactor evidence="8">
        <name>[4Fe-4S] cluster</name>
        <dbReference type="ChEBI" id="CHEBI:49883"/>
    </cofactor>
    <text evidence="8">Binds 2 [4Fe-4S] clusters. One cluster is coordinated with 3 cysteines and an exchangeable S-adenosyl-L-methionine.</text>
</comment>
<evidence type="ECO:0000313" key="13">
    <source>
        <dbReference type="Proteomes" id="UP000243065"/>
    </source>
</evidence>
<dbReference type="SFLD" id="SFLDF00274">
    <property type="entry name" value="ribosomal_protein_S12_methylth"/>
    <property type="match status" value="1"/>
</dbReference>
<dbReference type="AlphaFoldDB" id="A0A656DDL4"/>
<evidence type="ECO:0000256" key="8">
    <source>
        <dbReference type="HAMAP-Rule" id="MF_01865"/>
    </source>
</evidence>
<dbReference type="EC" id="2.8.4.4" evidence="8"/>
<dbReference type="NCBIfam" id="TIGR00089">
    <property type="entry name" value="MiaB/RimO family radical SAM methylthiotransferase"/>
    <property type="match status" value="1"/>
</dbReference>
<dbReference type="GO" id="GO:0035599">
    <property type="term" value="F:aspartic acid methylthiotransferase activity"/>
    <property type="evidence" value="ECO:0007669"/>
    <property type="project" value="TreeGrafter"/>
</dbReference>
<feature type="binding site" evidence="8">
    <location>
        <position position="152"/>
    </location>
    <ligand>
        <name>[4Fe-4S] cluster</name>
        <dbReference type="ChEBI" id="CHEBI:49883"/>
        <label>2</label>
        <note>4Fe-4S-S-AdoMet</note>
    </ligand>
</feature>
<dbReference type="Proteomes" id="UP000243065">
    <property type="component" value="Unassembled WGS sequence"/>
</dbReference>
<dbReference type="PANTHER" id="PTHR43837:SF1">
    <property type="entry name" value="RIBOSOMAL PROTEIN US12 METHYLTHIOTRANSFERASE RIMO"/>
    <property type="match status" value="1"/>
</dbReference>
<evidence type="ECO:0000256" key="1">
    <source>
        <dbReference type="ARBA" id="ARBA00022485"/>
    </source>
</evidence>
<dbReference type="SMART" id="SM00729">
    <property type="entry name" value="Elp3"/>
    <property type="match status" value="1"/>
</dbReference>
<keyword evidence="12" id="KW-0687">Ribonucleoprotein</keyword>
<comment type="similarity">
    <text evidence="8">Belongs to the methylthiotransferase family. RimO subfamily.</text>
</comment>
<evidence type="ECO:0000256" key="4">
    <source>
        <dbReference type="ARBA" id="ARBA00022691"/>
    </source>
</evidence>
<evidence type="ECO:0000256" key="7">
    <source>
        <dbReference type="ARBA" id="ARBA00023014"/>
    </source>
</evidence>
<reference evidence="12 13" key="1">
    <citation type="submission" date="2015-11" db="EMBL/GenBank/DDBJ databases">
        <authorList>
            <person name="Varghese N."/>
        </authorList>
    </citation>
    <scope>NUCLEOTIDE SEQUENCE [LARGE SCALE GENOMIC DNA]</scope>
    <source>
        <strain evidence="12 13">JGI-24</strain>
    </source>
</reference>
<evidence type="ECO:0000256" key="2">
    <source>
        <dbReference type="ARBA" id="ARBA00022490"/>
    </source>
</evidence>
<feature type="domain" description="TRAM" evidence="9">
    <location>
        <begin position="364"/>
        <end position="429"/>
    </location>
</feature>
<dbReference type="InterPro" id="IPR007197">
    <property type="entry name" value="rSAM"/>
</dbReference>
<keyword evidence="4 8" id="KW-0949">S-adenosyl-L-methionine</keyword>
<keyword evidence="12" id="KW-0689">Ribosomal protein</keyword>
<dbReference type="Pfam" id="PF00919">
    <property type="entry name" value="UPF0004"/>
    <property type="match status" value="1"/>
</dbReference>
<dbReference type="Gene3D" id="2.40.50.140">
    <property type="entry name" value="Nucleic acid-binding proteins"/>
    <property type="match status" value="1"/>
</dbReference>
<dbReference type="InterPro" id="IPR002792">
    <property type="entry name" value="TRAM_dom"/>
</dbReference>
<feature type="domain" description="Radical SAM core" evidence="11">
    <location>
        <begin position="131"/>
        <end position="361"/>
    </location>
</feature>
<dbReference type="PROSITE" id="PS51918">
    <property type="entry name" value="RADICAL_SAM"/>
    <property type="match status" value="1"/>
</dbReference>
<dbReference type="OrthoDB" id="9805215at2"/>
<dbReference type="RefSeq" id="WP_072151003.1">
    <property type="nucleotide sequence ID" value="NZ_CZVU01000143.1"/>
</dbReference>
<keyword evidence="6 8" id="KW-0408">Iron</keyword>
<comment type="subcellular location">
    <subcellularLocation>
        <location evidence="8">Cytoplasm</location>
    </subcellularLocation>
</comment>
<dbReference type="SFLD" id="SFLDG01082">
    <property type="entry name" value="B12-binding_domain_containing"/>
    <property type="match status" value="1"/>
</dbReference>
<dbReference type="SFLD" id="SFLDS00029">
    <property type="entry name" value="Radical_SAM"/>
    <property type="match status" value="1"/>
</dbReference>
<keyword evidence="7 8" id="KW-0411">Iron-sulfur</keyword>
<feature type="binding site" evidence="8">
    <location>
        <position position="149"/>
    </location>
    <ligand>
        <name>[4Fe-4S] cluster</name>
        <dbReference type="ChEBI" id="CHEBI:49883"/>
        <label>2</label>
        <note>4Fe-4S-S-AdoMet</note>
    </ligand>
</feature>
<evidence type="ECO:0000259" key="9">
    <source>
        <dbReference type="PROSITE" id="PS50926"/>
    </source>
</evidence>
<proteinExistence type="inferred from homology"/>
<dbReference type="InterPro" id="IPR058240">
    <property type="entry name" value="rSAM_sf"/>
</dbReference>
<keyword evidence="13" id="KW-1185">Reference proteome</keyword>
<feature type="domain" description="MTTase N-terminal" evidence="10">
    <location>
        <begin position="6"/>
        <end position="121"/>
    </location>
</feature>
<dbReference type="InterPro" id="IPR023404">
    <property type="entry name" value="rSAM_horseshoe"/>
</dbReference>
<protein>
    <recommendedName>
        <fullName evidence="8">Ribosomal protein uS12 methylthiotransferase RimO</fullName>
        <shortName evidence="8">uS12 MTTase</shortName>
        <shortName evidence="8">uS12 methylthiotransferase</shortName>
        <ecNumber evidence="8">2.8.4.4</ecNumber>
    </recommendedName>
    <alternativeName>
        <fullName evidence="8">Ribosomal protein uS12 (aspartate-C(3))-methylthiotransferase</fullName>
    </alternativeName>
    <alternativeName>
        <fullName evidence="8">Ribosome maturation factor RimO</fullName>
    </alternativeName>
</protein>
<dbReference type="Gene3D" id="3.80.30.20">
    <property type="entry name" value="tm_1862 like domain"/>
    <property type="match status" value="1"/>
</dbReference>
<feature type="binding site" evidence="8">
    <location>
        <position position="50"/>
    </location>
    <ligand>
        <name>[4Fe-4S] cluster</name>
        <dbReference type="ChEBI" id="CHEBI:49883"/>
        <label>1</label>
    </ligand>
</feature>
<comment type="catalytic activity">
    <reaction evidence="8">
        <text>L-aspartate(89)-[ribosomal protein uS12]-hydrogen + (sulfur carrier)-SH + AH2 + 2 S-adenosyl-L-methionine = 3-methylsulfanyl-L-aspartate(89)-[ribosomal protein uS12]-hydrogen + (sulfur carrier)-H + 5'-deoxyadenosine + L-methionine + A + S-adenosyl-L-homocysteine + 2 H(+)</text>
        <dbReference type="Rhea" id="RHEA:37087"/>
        <dbReference type="Rhea" id="RHEA-COMP:10460"/>
        <dbReference type="Rhea" id="RHEA-COMP:10461"/>
        <dbReference type="Rhea" id="RHEA-COMP:14737"/>
        <dbReference type="Rhea" id="RHEA-COMP:14739"/>
        <dbReference type="ChEBI" id="CHEBI:13193"/>
        <dbReference type="ChEBI" id="CHEBI:15378"/>
        <dbReference type="ChEBI" id="CHEBI:17319"/>
        <dbReference type="ChEBI" id="CHEBI:17499"/>
        <dbReference type="ChEBI" id="CHEBI:29917"/>
        <dbReference type="ChEBI" id="CHEBI:29961"/>
        <dbReference type="ChEBI" id="CHEBI:57844"/>
        <dbReference type="ChEBI" id="CHEBI:57856"/>
        <dbReference type="ChEBI" id="CHEBI:59789"/>
        <dbReference type="ChEBI" id="CHEBI:64428"/>
        <dbReference type="ChEBI" id="CHEBI:73599"/>
        <dbReference type="EC" id="2.8.4.4"/>
    </reaction>
</comment>
<keyword evidence="2 8" id="KW-0963">Cytoplasm</keyword>
<dbReference type="CDD" id="cd01335">
    <property type="entry name" value="Radical_SAM"/>
    <property type="match status" value="1"/>
</dbReference>
<dbReference type="InterPro" id="IPR005840">
    <property type="entry name" value="Ribosomal_uS12_MeSTrfase_RimO"/>
</dbReference>
<dbReference type="PROSITE" id="PS01278">
    <property type="entry name" value="MTTASE_RADICAL"/>
    <property type="match status" value="1"/>
</dbReference>
<dbReference type="HAMAP" id="MF_01865">
    <property type="entry name" value="MTTase_RimO"/>
    <property type="match status" value="1"/>
</dbReference>
<dbReference type="Gene3D" id="3.40.50.12160">
    <property type="entry name" value="Methylthiotransferase, N-terminal domain"/>
    <property type="match status" value="1"/>
</dbReference>
<evidence type="ECO:0000313" key="12">
    <source>
        <dbReference type="EMBL" id="CUT05851.1"/>
    </source>
</evidence>
<feature type="binding site" evidence="8">
    <location>
        <position position="15"/>
    </location>
    <ligand>
        <name>[4Fe-4S] cluster</name>
        <dbReference type="ChEBI" id="CHEBI:49883"/>
        <label>1</label>
    </ligand>
</feature>
<dbReference type="Pfam" id="PF18693">
    <property type="entry name" value="TRAM_2"/>
    <property type="match status" value="1"/>
</dbReference>
<dbReference type="GO" id="GO:0006400">
    <property type="term" value="P:tRNA modification"/>
    <property type="evidence" value="ECO:0007669"/>
    <property type="project" value="InterPro"/>
</dbReference>
<sequence length="436" mass="50947">MKNEKKKIHLLTLGCPKNLVDSEILMSRLKDKFQIVEKPEKAQILIINTCGFINSAKQESIDKIFEAIELKEKGKLDKIYVMGCLSERYKDELENEIPEVDKFFGVEKFSEVLKELGIDYKYELLGERDVLTTGHYAYLKISEGCDNPCSFCAIPLIRGKHTSRPMEEIIKEARKLAWKGVKELIIIAQDTTYYGLDIYGERKLAELLSRLSEIDGIEWIRLMYTFPAKFPEEVLDVIAHNPKICKYIDIPIQHISDKILKSMRRGITKRKTIELLEKIREKISDVSIRTSLIVGYPEETQKEFEELLDFVYRFKFDRLGVFTYSQEEGTFAYKLGDPIPDEEKERRMALIMNAQHDIIIEKNENMLGKKVRVLIDRKEKNYYVGRTQWDAPEIDLEVLIQNENLKVGEFYEVEIYDFFEYDLIGRIIPDVESSSV</sequence>
<dbReference type="GO" id="GO:0103039">
    <property type="term" value="F:protein methylthiotransferase activity"/>
    <property type="evidence" value="ECO:0007669"/>
    <property type="project" value="UniProtKB-EC"/>
</dbReference>
<organism evidence="12 13">
    <name type="scientific">Kryptobacter tengchongensis</name>
    <dbReference type="NCBI Taxonomy" id="1643429"/>
    <lineage>
        <taxon>Bacteria</taxon>
        <taxon>Pseudomonadati</taxon>
        <taxon>Candidatus Kryptoniota</taxon>
        <taxon>Candidatus Kryptobacter</taxon>
    </lineage>
</organism>
<dbReference type="InterPro" id="IPR006638">
    <property type="entry name" value="Elp3/MiaA/NifB-like_rSAM"/>
</dbReference>
<dbReference type="NCBIfam" id="TIGR01125">
    <property type="entry name" value="30S ribosomal protein S12 methylthiotransferase RimO"/>
    <property type="match status" value="1"/>
</dbReference>
<dbReference type="InterPro" id="IPR013848">
    <property type="entry name" value="Methylthiotransferase_N"/>
</dbReference>
<dbReference type="PANTHER" id="PTHR43837">
    <property type="entry name" value="RIBOSOMAL PROTEIN S12 METHYLTHIOTRANSFERASE RIMO"/>
    <property type="match status" value="1"/>
</dbReference>
<gene>
    <name evidence="8" type="primary">rimO</name>
    <name evidence="12" type="ORF">JGI24_01777</name>
</gene>
<dbReference type="EMBL" id="CZVU01000143">
    <property type="protein sequence ID" value="CUT05851.1"/>
    <property type="molecule type" value="Genomic_DNA"/>
</dbReference>
<dbReference type="GO" id="GO:0005840">
    <property type="term" value="C:ribosome"/>
    <property type="evidence" value="ECO:0007669"/>
    <property type="project" value="UniProtKB-KW"/>
</dbReference>
<accession>A0A656DDL4</accession>
<feature type="binding site" evidence="8">
    <location>
        <position position="145"/>
    </location>
    <ligand>
        <name>[4Fe-4S] cluster</name>
        <dbReference type="ChEBI" id="CHEBI:49883"/>
        <label>2</label>
        <note>4Fe-4S-S-AdoMet</note>
    </ligand>
</feature>
<dbReference type="InterPro" id="IPR038135">
    <property type="entry name" value="Methylthiotransferase_N_sf"/>
</dbReference>
<evidence type="ECO:0000256" key="5">
    <source>
        <dbReference type="ARBA" id="ARBA00022723"/>
    </source>
</evidence>
<keyword evidence="3 8" id="KW-0808">Transferase</keyword>
<evidence type="ECO:0000256" key="6">
    <source>
        <dbReference type="ARBA" id="ARBA00023004"/>
    </source>
</evidence>
<dbReference type="SFLD" id="SFLDG01061">
    <property type="entry name" value="methylthiotransferase"/>
    <property type="match status" value="1"/>
</dbReference>
<dbReference type="InterPro" id="IPR020612">
    <property type="entry name" value="Methylthiotransferase_CS"/>
</dbReference>
<dbReference type="PROSITE" id="PS50926">
    <property type="entry name" value="TRAM"/>
    <property type="match status" value="1"/>
</dbReference>
<evidence type="ECO:0000259" key="10">
    <source>
        <dbReference type="PROSITE" id="PS51449"/>
    </source>
</evidence>
<keyword evidence="5 8" id="KW-0479">Metal-binding</keyword>
<dbReference type="GO" id="GO:0051539">
    <property type="term" value="F:4 iron, 4 sulfur cluster binding"/>
    <property type="evidence" value="ECO:0007669"/>
    <property type="project" value="UniProtKB-UniRule"/>
</dbReference>